<protein>
    <submittedName>
        <fullName evidence="4">MCE family protein</fullName>
    </submittedName>
</protein>
<keyword evidence="2" id="KW-0472">Membrane</keyword>
<keyword evidence="2" id="KW-1133">Transmembrane helix</keyword>
<dbReference type="PANTHER" id="PTHR34675:SF1">
    <property type="entry name" value="PROTEIN TRIGALACTOSYLDIACYLGLYCEROL 2, CHLOROPLASTIC"/>
    <property type="match status" value="1"/>
</dbReference>
<reference evidence="4" key="1">
    <citation type="submission" date="2021-05" db="EMBL/GenBank/DDBJ databases">
        <authorList>
            <person name="Pietrasiak N."/>
            <person name="Ward R."/>
            <person name="Stajich J.E."/>
            <person name="Kurbessoian T."/>
        </authorList>
    </citation>
    <scope>NUCLEOTIDE SEQUENCE</scope>
    <source>
        <strain evidence="4">UHER 2000/2452</strain>
    </source>
</reference>
<feature type="transmembrane region" description="Helical" evidence="2">
    <location>
        <begin position="12"/>
        <end position="29"/>
    </location>
</feature>
<evidence type="ECO:0000313" key="4">
    <source>
        <dbReference type="EMBL" id="MBW4659591.1"/>
    </source>
</evidence>
<dbReference type="InterPro" id="IPR039342">
    <property type="entry name" value="TGD2-like"/>
</dbReference>
<feature type="region of interest" description="Disordered" evidence="1">
    <location>
        <begin position="384"/>
        <end position="406"/>
    </location>
</feature>
<dbReference type="EMBL" id="JAHHHD010000013">
    <property type="protein sequence ID" value="MBW4659591.1"/>
    <property type="molecule type" value="Genomic_DNA"/>
</dbReference>
<dbReference type="InterPro" id="IPR003399">
    <property type="entry name" value="Mce/MlaD"/>
</dbReference>
<dbReference type="AlphaFoldDB" id="A0A951QBB4"/>
<gene>
    <name evidence="4" type="ORF">KME15_13025</name>
</gene>
<name>A0A951QBB4_9CYAN</name>
<proteinExistence type="predicted"/>
<feature type="compositionally biased region" description="Basic and acidic residues" evidence="1">
    <location>
        <begin position="384"/>
        <end position="400"/>
    </location>
</feature>
<feature type="domain" description="Mce/MlaD" evidence="3">
    <location>
        <begin position="38"/>
        <end position="113"/>
    </location>
</feature>
<dbReference type="Proteomes" id="UP000757435">
    <property type="component" value="Unassembled WGS sequence"/>
</dbReference>
<keyword evidence="2" id="KW-0812">Transmembrane</keyword>
<dbReference type="Pfam" id="PF02470">
    <property type="entry name" value="MlaD"/>
    <property type="match status" value="1"/>
</dbReference>
<evidence type="ECO:0000256" key="1">
    <source>
        <dbReference type="SAM" id="MobiDB-lite"/>
    </source>
</evidence>
<comment type="caution">
    <text evidence="4">The sequence shown here is derived from an EMBL/GenBank/DDBJ whole genome shotgun (WGS) entry which is preliminary data.</text>
</comment>
<organism evidence="4 5">
    <name type="scientific">Drouetiella hepatica Uher 2000/2452</name>
    <dbReference type="NCBI Taxonomy" id="904376"/>
    <lineage>
        <taxon>Bacteria</taxon>
        <taxon>Bacillati</taxon>
        <taxon>Cyanobacteriota</taxon>
        <taxon>Cyanophyceae</taxon>
        <taxon>Oculatellales</taxon>
        <taxon>Oculatellaceae</taxon>
        <taxon>Drouetiella</taxon>
    </lineage>
</organism>
<sequence>MRSRTIREGSVGLLILLGLGVMGGLFLWLRGFNPSNRSYRAVIQFPEVAGIQVGAPVSYRGVSVGRVMDVRAGANAVDVEVEISPGTLVIPKNAVIEANQSGLIGATAIDVTPRNSLSSAALAQNPLAENCSSEIVVCDGDRLSGEVGVSFGALVRSTTQFANLFSNPQFFAEVRSLTRNSADAAAGVSVLTGEVTKLTKSVQSELGTLSTAASTSATSVGEAANQLGLTAAQVNGLLAENRSSLVGTLNSIDQTSRQVQDLVSTLAPQVENGEILQNLQTLSANAAEASANLRDLTATVGSPDNMLMLQQTLDSARATFQNAQKITSDLDELTGDPELRDNIRDLINGFGNLVSSSQQLQRQTAIAQVLSPVAYSAASVAAEGKREGAGGGDAKRDDRLAPQPTLQMPTDAEYQNWLKTFATARQLPSEERKVQPAAY</sequence>
<reference evidence="4" key="2">
    <citation type="journal article" date="2022" name="Microbiol. Resour. Announc.">
        <title>Metagenome Sequencing to Explore Phylogenomics of Terrestrial Cyanobacteria.</title>
        <authorList>
            <person name="Ward R.D."/>
            <person name="Stajich J.E."/>
            <person name="Johansen J.R."/>
            <person name="Huntemann M."/>
            <person name="Clum A."/>
            <person name="Foster B."/>
            <person name="Foster B."/>
            <person name="Roux S."/>
            <person name="Palaniappan K."/>
            <person name="Varghese N."/>
            <person name="Mukherjee S."/>
            <person name="Reddy T.B.K."/>
            <person name="Daum C."/>
            <person name="Copeland A."/>
            <person name="Chen I.A."/>
            <person name="Ivanova N.N."/>
            <person name="Kyrpides N.C."/>
            <person name="Shapiro N."/>
            <person name="Eloe-Fadrosh E.A."/>
            <person name="Pietrasiak N."/>
        </authorList>
    </citation>
    <scope>NUCLEOTIDE SEQUENCE</scope>
    <source>
        <strain evidence="4">UHER 2000/2452</strain>
    </source>
</reference>
<accession>A0A951QBB4</accession>
<dbReference type="PANTHER" id="PTHR34675">
    <property type="entry name" value="PROTEIN TRIGALACTOSYLDIACYLGLYCEROL 2, CHLOROPLASTIC"/>
    <property type="match status" value="1"/>
</dbReference>
<evidence type="ECO:0000313" key="5">
    <source>
        <dbReference type="Proteomes" id="UP000757435"/>
    </source>
</evidence>
<evidence type="ECO:0000256" key="2">
    <source>
        <dbReference type="SAM" id="Phobius"/>
    </source>
</evidence>
<evidence type="ECO:0000259" key="3">
    <source>
        <dbReference type="Pfam" id="PF02470"/>
    </source>
</evidence>